<dbReference type="EMBL" id="LN907867">
    <property type="protein sequence ID" value="CUU42094.1"/>
    <property type="molecule type" value="Genomic_DNA"/>
</dbReference>
<dbReference type="PANTHER" id="PTHR43546">
    <property type="entry name" value="UPF0173 METAL-DEPENDENT HYDROLASE MJ1163-RELATED"/>
    <property type="match status" value="1"/>
</dbReference>
<dbReference type="InterPro" id="IPR022877">
    <property type="entry name" value="UPF0173"/>
</dbReference>
<dbReference type="PANTHER" id="PTHR43546:SF3">
    <property type="entry name" value="UPF0173 METAL-DEPENDENT HYDROLASE MJ1163"/>
    <property type="match status" value="1"/>
</dbReference>
<dbReference type="KEGG" id="bvr:BVIR_1652"/>
<dbReference type="STRING" id="1079.BVIR_1652"/>
<keyword evidence="1 2" id="KW-0378">Hydrolase</keyword>
<accession>A0A0H5BEP8</accession>
<dbReference type="SMART" id="SM00849">
    <property type="entry name" value="Lactamase_B"/>
    <property type="match status" value="1"/>
</dbReference>
<name>A0A0H5BEP8_BLAVI</name>
<dbReference type="HAMAP" id="MF_00457">
    <property type="entry name" value="UPF0173"/>
    <property type="match status" value="1"/>
</dbReference>
<dbReference type="Gene3D" id="3.60.15.10">
    <property type="entry name" value="Ribonuclease Z/Hydroxyacylglutathione hydrolase-like"/>
    <property type="match status" value="1"/>
</dbReference>
<gene>
    <name evidence="4" type="ORF">BV133_3094</name>
    <name evidence="5" type="ORF">BVIRIDIS_10970</name>
</gene>
<reference evidence="6" key="3">
    <citation type="journal article" date="2016" name="Genome Announc.">
        <title>Revised genome sequence of the purple photosynthetic bacterium Blastochloris viridis.</title>
        <authorList>
            <person name="Liu L.N."/>
            <person name="Faulkner M."/>
            <person name="Liu X."/>
            <person name="Huang F."/>
            <person name="Darby A.C."/>
            <person name="Hall N."/>
        </authorList>
    </citation>
    <scope>NUCLEOTIDE SEQUENCE [LARGE SCALE GENOMIC DNA]</scope>
    <source>
        <strain evidence="6">ATCC 19567 / DSM 133 / F</strain>
    </source>
</reference>
<evidence type="ECO:0000259" key="3">
    <source>
        <dbReference type="SMART" id="SM00849"/>
    </source>
</evidence>
<dbReference type="SUPFAM" id="SSF56281">
    <property type="entry name" value="Metallo-hydrolase/oxidoreductase"/>
    <property type="match status" value="1"/>
</dbReference>
<dbReference type="EMBL" id="AP014854">
    <property type="protein sequence ID" value="BAS00688.1"/>
    <property type="molecule type" value="Genomic_DNA"/>
</dbReference>
<evidence type="ECO:0000313" key="5">
    <source>
        <dbReference type="EMBL" id="CUU42094.1"/>
    </source>
</evidence>
<dbReference type="PATRIC" id="fig|1079.6.peg.1713"/>
<evidence type="ECO:0000256" key="2">
    <source>
        <dbReference type="HAMAP-Rule" id="MF_00457"/>
    </source>
</evidence>
<dbReference type="CDD" id="cd06262">
    <property type="entry name" value="metallo-hydrolase-like_MBL-fold"/>
    <property type="match status" value="1"/>
</dbReference>
<dbReference type="InterPro" id="IPR001279">
    <property type="entry name" value="Metallo-B-lactamas"/>
</dbReference>
<dbReference type="NCBIfam" id="NF001911">
    <property type="entry name" value="PRK00685.1"/>
    <property type="match status" value="1"/>
</dbReference>
<dbReference type="RefSeq" id="WP_055037219.1">
    <property type="nucleotide sequence ID" value="NZ_AP014854.2"/>
</dbReference>
<dbReference type="InterPro" id="IPR036866">
    <property type="entry name" value="RibonucZ/Hydroxyglut_hydro"/>
</dbReference>
<proteinExistence type="inferred from homology"/>
<dbReference type="Pfam" id="PF12706">
    <property type="entry name" value="Lactamase_B_2"/>
    <property type="match status" value="1"/>
</dbReference>
<dbReference type="Proteomes" id="UP000065734">
    <property type="component" value="Chromosome I"/>
</dbReference>
<keyword evidence="6" id="KW-1185">Reference proteome</keyword>
<protein>
    <recommendedName>
        <fullName evidence="2">UPF0173 metal-dependent hydrolase BV133_3094</fullName>
    </recommendedName>
</protein>
<evidence type="ECO:0000313" key="6">
    <source>
        <dbReference type="Proteomes" id="UP000065734"/>
    </source>
</evidence>
<feature type="domain" description="Metallo-beta-lactamase" evidence="3">
    <location>
        <begin position="7"/>
        <end position="194"/>
    </location>
</feature>
<dbReference type="InterPro" id="IPR050114">
    <property type="entry name" value="UPF0173_UPF0282_UlaG_hydrolase"/>
</dbReference>
<organism evidence="5 6">
    <name type="scientific">Blastochloris viridis</name>
    <name type="common">Rhodopseudomonas viridis</name>
    <dbReference type="NCBI Taxonomy" id="1079"/>
    <lineage>
        <taxon>Bacteria</taxon>
        <taxon>Pseudomonadati</taxon>
        <taxon>Pseudomonadota</taxon>
        <taxon>Alphaproteobacteria</taxon>
        <taxon>Hyphomicrobiales</taxon>
        <taxon>Blastochloridaceae</taxon>
        <taxon>Blastochloris</taxon>
    </lineage>
</organism>
<evidence type="ECO:0000313" key="4">
    <source>
        <dbReference type="EMBL" id="BAS00688.1"/>
    </source>
</evidence>
<dbReference type="AlphaFoldDB" id="A0A0H5BEP8"/>
<reference evidence="4" key="1">
    <citation type="journal article" date="2015" name="Genome Announc.">
        <title>Complete Genome Sequence of the Bacteriochlorophyll b-Producing Photosynthetic Bacterium Blastochloris viridis.</title>
        <authorList>
            <person name="Tsukatani Y."/>
            <person name="Hirose Y."/>
            <person name="Harada J."/>
            <person name="Misawa N."/>
            <person name="Mori K."/>
            <person name="Inoue K."/>
            <person name="Tamiaki H."/>
        </authorList>
    </citation>
    <scope>NUCLEOTIDE SEQUENCE [LARGE SCALE GENOMIC DNA]</scope>
    <source>
        <strain evidence="4">DSM 133</strain>
    </source>
</reference>
<evidence type="ECO:0000256" key="1">
    <source>
        <dbReference type="ARBA" id="ARBA00022801"/>
    </source>
</evidence>
<comment type="similarity">
    <text evidence="2">Belongs to the UPF0173 family.</text>
</comment>
<dbReference type="GO" id="GO:0016787">
    <property type="term" value="F:hydrolase activity"/>
    <property type="evidence" value="ECO:0007669"/>
    <property type="project" value="UniProtKB-UniRule"/>
</dbReference>
<sequence length="230" mass="24434">MKITWFGHSAFRVELATSVILIDPFFTGNPAFQGHAGQAAAGATHILVTHGHGDHVGDTVEIAKATGAKVVTNYDLAMWLASQGVETVDPMNTGGTTDQGEFTVTLVRADHSASLPGVEAPLGPANGVIVKAPGEPVLWHMGDTDIFSDMGLLSEIHDVKVCICPIGDRFTMSPHTAALAMKKFVTPKIAIPCHYGTFPIIEQTPDRFCREMIGSGIEVVVPEKGEAFSL</sequence>
<reference evidence="5" key="2">
    <citation type="submission" date="2015-11" db="EMBL/GenBank/DDBJ databases">
        <authorList>
            <person name="Zhang Y."/>
            <person name="Guo Z."/>
        </authorList>
    </citation>
    <scope>NUCLEOTIDE SEQUENCE</scope>
    <source>
        <strain evidence="5">1</strain>
    </source>
</reference>
<dbReference type="OrthoDB" id="9805728at2"/>